<organism evidence="4 5">
    <name type="scientific">Heyndrickxia acidicola</name>
    <dbReference type="NCBI Taxonomy" id="209389"/>
    <lineage>
        <taxon>Bacteria</taxon>
        <taxon>Bacillati</taxon>
        <taxon>Bacillota</taxon>
        <taxon>Bacilli</taxon>
        <taxon>Bacillales</taxon>
        <taxon>Bacillaceae</taxon>
        <taxon>Heyndrickxia</taxon>
    </lineage>
</organism>
<feature type="transmembrane region" description="Helical" evidence="2">
    <location>
        <begin position="170"/>
        <end position="189"/>
    </location>
</feature>
<evidence type="ECO:0000313" key="4">
    <source>
        <dbReference type="EMBL" id="MED1205324.1"/>
    </source>
</evidence>
<feature type="transmembrane region" description="Helical" evidence="2">
    <location>
        <begin position="304"/>
        <end position="329"/>
    </location>
</feature>
<dbReference type="Proteomes" id="UP001341444">
    <property type="component" value="Unassembled WGS sequence"/>
</dbReference>
<keyword evidence="2" id="KW-0812">Transmembrane</keyword>
<feature type="domain" description="VTT" evidence="3">
    <location>
        <begin position="29"/>
        <end position="155"/>
    </location>
</feature>
<keyword evidence="5" id="KW-1185">Reference proteome</keyword>
<sequence length="431" mass="48885">MTALFHLLNEYGYIVLFVSLMLQLIIVPIPSEALLSYVGVLAFQGKMNLILSLLSAGAGGITGASISYWAGYKLGVPFIQKYGRYLHMGPEKMAKMEVWYKKYGKVLLLISYIIPGICHIASILSGIIKLPYRSFAIFSYIGVFLWAGLYIFLGYLLGPKWDQYQSEIEKWLVLGGIVLGIGVIAFIVIKANRQYVKESIILIFQATFKRFGSFFKTKILILEILVFFAILIALMVRMIQAIINHQFGQFNTFCLNAMSFLSSPGWHGIMNTVYALSSVKVLSAISVLTVLVIALNKKNILLELLFFACTIVGTLLFSFGIHWLFHFLFSDISAQFPDAPSMFFVSILSFFFIMLIRHYRNYQVIFFLMLGYLFMLTAYFISGVYLVHAEPSDMMAGYVFSAVWVSGMLFALETFRFISLLKRELNHSSEQ</sequence>
<feature type="transmembrane region" description="Helical" evidence="2">
    <location>
        <begin position="398"/>
        <end position="418"/>
    </location>
</feature>
<dbReference type="InterPro" id="IPR051311">
    <property type="entry name" value="DedA_domain"/>
</dbReference>
<feature type="transmembrane region" description="Helical" evidence="2">
    <location>
        <begin position="106"/>
        <end position="128"/>
    </location>
</feature>
<evidence type="ECO:0000256" key="2">
    <source>
        <dbReference type="SAM" id="Phobius"/>
    </source>
</evidence>
<proteinExistence type="inferred from homology"/>
<dbReference type="RefSeq" id="WP_066269343.1">
    <property type="nucleotide sequence ID" value="NZ_JARMAB010000031.1"/>
</dbReference>
<evidence type="ECO:0000259" key="3">
    <source>
        <dbReference type="Pfam" id="PF09335"/>
    </source>
</evidence>
<name>A0ABU6MKW0_9BACI</name>
<evidence type="ECO:0000313" key="5">
    <source>
        <dbReference type="Proteomes" id="UP001341444"/>
    </source>
</evidence>
<dbReference type="EMBL" id="JARMAB010000031">
    <property type="protein sequence ID" value="MED1205324.1"/>
    <property type="molecule type" value="Genomic_DNA"/>
</dbReference>
<dbReference type="InterPro" id="IPR032816">
    <property type="entry name" value="VTT_dom"/>
</dbReference>
<dbReference type="Pfam" id="PF09335">
    <property type="entry name" value="VTT_dom"/>
    <property type="match status" value="1"/>
</dbReference>
<protein>
    <submittedName>
        <fullName evidence="4">VTT domain-containing protein</fullName>
    </submittedName>
</protein>
<gene>
    <name evidence="4" type="ORF">P4T90_19935</name>
</gene>
<comment type="caution">
    <text evidence="4">The sequence shown here is derived from an EMBL/GenBank/DDBJ whole genome shotgun (WGS) entry which is preliminary data.</text>
</comment>
<comment type="similarity">
    <text evidence="1">Belongs to the DedA family.</text>
</comment>
<keyword evidence="2" id="KW-1133">Transmembrane helix</keyword>
<feature type="transmembrane region" description="Helical" evidence="2">
    <location>
        <begin position="12"/>
        <end position="37"/>
    </location>
</feature>
<keyword evidence="2" id="KW-0472">Membrane</keyword>
<dbReference type="PANTHER" id="PTHR42709">
    <property type="entry name" value="ALKALINE PHOSPHATASE LIKE PROTEIN"/>
    <property type="match status" value="1"/>
</dbReference>
<reference evidence="4 5" key="1">
    <citation type="submission" date="2023-03" db="EMBL/GenBank/DDBJ databases">
        <title>Bacillus Genome Sequencing.</title>
        <authorList>
            <person name="Dunlap C."/>
        </authorList>
    </citation>
    <scope>NUCLEOTIDE SEQUENCE [LARGE SCALE GENOMIC DNA]</scope>
    <source>
        <strain evidence="4 5">B-23453</strain>
    </source>
</reference>
<feature type="transmembrane region" description="Helical" evidence="2">
    <location>
        <begin position="219"/>
        <end position="243"/>
    </location>
</feature>
<feature type="transmembrane region" description="Helical" evidence="2">
    <location>
        <begin position="49"/>
        <end position="70"/>
    </location>
</feature>
<feature type="transmembrane region" description="Helical" evidence="2">
    <location>
        <begin position="273"/>
        <end position="295"/>
    </location>
</feature>
<feature type="transmembrane region" description="Helical" evidence="2">
    <location>
        <begin position="341"/>
        <end position="357"/>
    </location>
</feature>
<feature type="transmembrane region" description="Helical" evidence="2">
    <location>
        <begin position="135"/>
        <end position="158"/>
    </location>
</feature>
<dbReference type="PANTHER" id="PTHR42709:SF9">
    <property type="entry name" value="ALKALINE PHOSPHATASE LIKE PROTEIN"/>
    <property type="match status" value="1"/>
</dbReference>
<feature type="transmembrane region" description="Helical" evidence="2">
    <location>
        <begin position="364"/>
        <end position="386"/>
    </location>
</feature>
<evidence type="ECO:0000256" key="1">
    <source>
        <dbReference type="ARBA" id="ARBA00010792"/>
    </source>
</evidence>
<accession>A0ABU6MKW0</accession>